<evidence type="ECO:0000256" key="2">
    <source>
        <dbReference type="SAM" id="Phobius"/>
    </source>
</evidence>
<dbReference type="Pfam" id="PF11899">
    <property type="entry name" value="DUF3419"/>
    <property type="match status" value="1"/>
</dbReference>
<dbReference type="PANTHER" id="PTHR47473:SF1">
    <property type="entry name" value="METHYLTRANSFERASE DOMAIN-CONTAINING PROTEIN"/>
    <property type="match status" value="1"/>
</dbReference>
<dbReference type="CDD" id="cd02440">
    <property type="entry name" value="AdoMet_MTases"/>
    <property type="match status" value="1"/>
</dbReference>
<dbReference type="SUPFAM" id="SSF53335">
    <property type="entry name" value="S-adenosyl-L-methionine-dependent methyltransferases"/>
    <property type="match status" value="2"/>
</dbReference>
<evidence type="ECO:0000259" key="3">
    <source>
        <dbReference type="Pfam" id="PF13649"/>
    </source>
</evidence>
<organism evidence="4 5">
    <name type="scientific">Spizellomyces punctatus (strain DAOM BR117)</name>
    <dbReference type="NCBI Taxonomy" id="645134"/>
    <lineage>
        <taxon>Eukaryota</taxon>
        <taxon>Fungi</taxon>
        <taxon>Fungi incertae sedis</taxon>
        <taxon>Chytridiomycota</taxon>
        <taxon>Chytridiomycota incertae sedis</taxon>
        <taxon>Chytridiomycetes</taxon>
        <taxon>Spizellomycetales</taxon>
        <taxon>Spizellomycetaceae</taxon>
        <taxon>Spizellomyces</taxon>
    </lineage>
</organism>
<dbReference type="InParanoid" id="A0A0L0H5Q5"/>
<dbReference type="Pfam" id="PF13649">
    <property type="entry name" value="Methyltransf_25"/>
    <property type="match status" value="1"/>
</dbReference>
<gene>
    <name evidence="4" type="ORF">SPPG_08390</name>
</gene>
<accession>A0A0L0H5Q5</accession>
<dbReference type="InterPro" id="IPR041698">
    <property type="entry name" value="Methyltransf_25"/>
</dbReference>
<dbReference type="RefSeq" id="XP_016604276.1">
    <property type="nucleotide sequence ID" value="XM_016756548.1"/>
</dbReference>
<evidence type="ECO:0000313" key="5">
    <source>
        <dbReference type="Proteomes" id="UP000053201"/>
    </source>
</evidence>
<keyword evidence="2" id="KW-0472">Membrane</keyword>
<protein>
    <recommendedName>
        <fullName evidence="3">Methyltransferase domain-containing protein</fullName>
    </recommendedName>
</protein>
<evidence type="ECO:0000256" key="1">
    <source>
        <dbReference type="SAM" id="MobiDB-lite"/>
    </source>
</evidence>
<dbReference type="InterPro" id="IPR021829">
    <property type="entry name" value="DUF3419"/>
</dbReference>
<dbReference type="VEuPathDB" id="FungiDB:SPPG_08390"/>
<dbReference type="OMA" id="VCDFYVQ"/>
<dbReference type="InterPro" id="IPR029063">
    <property type="entry name" value="SAM-dependent_MTases_sf"/>
</dbReference>
<dbReference type="eggNOG" id="ENOG502QQCH">
    <property type="taxonomic scope" value="Eukaryota"/>
</dbReference>
<feature type="domain" description="Methyltransferase" evidence="3">
    <location>
        <begin position="224"/>
        <end position="326"/>
    </location>
</feature>
<dbReference type="Proteomes" id="UP000053201">
    <property type="component" value="Unassembled WGS sequence"/>
</dbReference>
<feature type="region of interest" description="Disordered" evidence="1">
    <location>
        <begin position="198"/>
        <end position="217"/>
    </location>
</feature>
<dbReference type="GeneID" id="27691558"/>
<feature type="transmembrane region" description="Helical" evidence="2">
    <location>
        <begin position="46"/>
        <end position="67"/>
    </location>
</feature>
<sequence>MPKDPAPTVTPRTAIIGAHQGNGVSVGGTGGKLSRSGSSSKSGSILSGRLAAIILVAAVLLATDWIPAKSYLGSVKRHLSDSYTAIRYLPTGFQVVAFGSILVAGFFTITAGKPYVVFAWNCFIKPFLKKKPTGIDSDEHQKRLEQFYEGQAEVYDVTRKRLLRGRSTMLRLCGAQLQQVYPAASENDVAAKTELFSKQPSVLPSPPSSPTFPNAPSKRTAWIDVGGGTGENIEKMNATFPISNFTRVYLVDITPSLCEVARQRFQRLGWNNVRVLCMDASKFAIPEEDGPEDLEIALITMSYSLSMIETFYPLIDRLAQVLSPNGIFGIADFYVSQKRSADPSRQLSWLMRWFWSIWFDFDNVYLHPCRREYLEHKFKTVKSFNGKNKFIKPFVKIPYYVWIGAKQEQTIPTFKLEAAALNGSGSDSESELYKCPPEVPLPAEKVLPVACQGNGHVLSDHIHGHGYRWRQPFDPKLLSRFSTYIYAFAWEDPRVDLEFMELTPNDRMLVITSGGCNVLEYAAKVGPARIHAVDLNPCQNNMLELKLAGISSLEFSEFWKLFGEGHIPNFESVLDTKLSPFLSPSAFSFWKENAGFSNLFQTGCSGLAIRVFQFVIKLRGLRDAVRRMCSAVTLDEQKQIWKEEIRPHFLSTWLITLLNNDRFLWGALGVPPAQMQMLIEEGTAYEYIVNTFDPVIENTHLRTDNYFYYLPLMLKYNPRNVPAYLSKEGYRALQTQPARLNAIKIHTDVIVSVLERECEDGELTRIILMDHLDWFSHEDAEAEIGMVARKCATGGRVYWRSAGKRPWYNIIFEQKGFDVKPLQIREGSTMYIDRVNMYASLWCGIKL</sequence>
<dbReference type="PANTHER" id="PTHR47473">
    <property type="entry name" value="BTA1P"/>
    <property type="match status" value="1"/>
</dbReference>
<keyword evidence="5" id="KW-1185">Reference proteome</keyword>
<dbReference type="Gene3D" id="3.40.50.150">
    <property type="entry name" value="Vaccinia Virus protein VP39"/>
    <property type="match status" value="1"/>
</dbReference>
<dbReference type="STRING" id="645134.A0A0L0H5Q5"/>
<feature type="transmembrane region" description="Helical" evidence="2">
    <location>
        <begin position="88"/>
        <end position="109"/>
    </location>
</feature>
<keyword evidence="2" id="KW-1133">Transmembrane helix</keyword>
<name>A0A0L0H5Q5_SPIPD</name>
<dbReference type="OrthoDB" id="10253390at2759"/>
<proteinExistence type="predicted"/>
<reference evidence="4 5" key="1">
    <citation type="submission" date="2009-08" db="EMBL/GenBank/DDBJ databases">
        <title>The Genome Sequence of Spizellomyces punctatus strain DAOM BR117.</title>
        <authorList>
            <consortium name="The Broad Institute Genome Sequencing Platform"/>
            <person name="Russ C."/>
            <person name="Cuomo C."/>
            <person name="Shea T."/>
            <person name="Young S.K."/>
            <person name="Zeng Q."/>
            <person name="Koehrsen M."/>
            <person name="Haas B."/>
            <person name="Borodovsky M."/>
            <person name="Guigo R."/>
            <person name="Alvarado L."/>
            <person name="Berlin A."/>
            <person name="Bochicchio J."/>
            <person name="Borenstein D."/>
            <person name="Chapman S."/>
            <person name="Chen Z."/>
            <person name="Engels R."/>
            <person name="Freedman E."/>
            <person name="Gellesch M."/>
            <person name="Goldberg J."/>
            <person name="Griggs A."/>
            <person name="Gujja S."/>
            <person name="Heiman D."/>
            <person name="Hepburn T."/>
            <person name="Howarth C."/>
            <person name="Jen D."/>
            <person name="Larson L."/>
            <person name="Lewis B."/>
            <person name="Mehta T."/>
            <person name="Park D."/>
            <person name="Pearson M."/>
            <person name="Roberts A."/>
            <person name="Saif S."/>
            <person name="Shenoy N."/>
            <person name="Sisk P."/>
            <person name="Stolte C."/>
            <person name="Sykes S."/>
            <person name="Thomson T."/>
            <person name="Walk T."/>
            <person name="White J."/>
            <person name="Yandava C."/>
            <person name="Burger G."/>
            <person name="Gray M.W."/>
            <person name="Holland P.W.H."/>
            <person name="King N."/>
            <person name="Lang F.B.F."/>
            <person name="Roger A.J."/>
            <person name="Ruiz-Trillo I."/>
            <person name="Lander E."/>
            <person name="Nusbaum C."/>
        </authorList>
    </citation>
    <scope>NUCLEOTIDE SEQUENCE [LARGE SCALE GENOMIC DNA]</scope>
    <source>
        <strain evidence="4 5">DAOM BR117</strain>
    </source>
</reference>
<keyword evidence="2" id="KW-0812">Transmembrane</keyword>
<evidence type="ECO:0000313" key="4">
    <source>
        <dbReference type="EMBL" id="KNC96236.1"/>
    </source>
</evidence>
<dbReference type="AlphaFoldDB" id="A0A0L0H5Q5"/>
<dbReference type="EMBL" id="KQ257470">
    <property type="protein sequence ID" value="KNC96236.1"/>
    <property type="molecule type" value="Genomic_DNA"/>
</dbReference>